<keyword evidence="2 11" id="KW-0813">Transport</keyword>
<evidence type="ECO:0000256" key="2">
    <source>
        <dbReference type="ARBA" id="ARBA00022448"/>
    </source>
</evidence>
<keyword evidence="5 12" id="KW-1133">Transmembrane helix</keyword>
<keyword evidence="7 11" id="KW-0406">Ion transport</keyword>
<evidence type="ECO:0000256" key="1">
    <source>
        <dbReference type="ARBA" id="ARBA00004141"/>
    </source>
</evidence>
<comment type="subcellular location">
    <subcellularLocation>
        <location evidence="1">Membrane</location>
        <topology evidence="1">Multi-pass membrane protein</topology>
    </subcellularLocation>
</comment>
<keyword evidence="10 11" id="KW-0407">Ion channel</keyword>
<reference evidence="13" key="1">
    <citation type="submission" date="2021-01" db="UniProtKB">
        <authorList>
            <consortium name="EnsemblMetazoa"/>
        </authorList>
    </citation>
    <scope>IDENTIFICATION</scope>
</reference>
<organism evidence="13 14">
    <name type="scientific">Clytia hemisphaerica</name>
    <dbReference type="NCBI Taxonomy" id="252671"/>
    <lineage>
        <taxon>Eukaryota</taxon>
        <taxon>Metazoa</taxon>
        <taxon>Cnidaria</taxon>
        <taxon>Hydrozoa</taxon>
        <taxon>Hydroidolina</taxon>
        <taxon>Leptothecata</taxon>
        <taxon>Obeliida</taxon>
        <taxon>Clytiidae</taxon>
        <taxon>Clytia</taxon>
    </lineage>
</organism>
<sequence length="349" mass="40109">MVNMKKWLSFFTTNTRRPGGNHWKRDCLEMADHEMSFGVKLCQDDEEEDQTEEYFNDSASEENSVGKSKLDVMVETKKDEYVSSFTVHGLTRIFKGSKSESMFWMMMLLVGVTLSTYVIHGLIKKYFEYNIYTEVRSTVSIKNIFPGITVCEFNGMLSNYFAYCGQQRGHATIYEADNVCSVDARAGKEEIKDRLDHPFQWSNSVFNVTQCHTWGGKYCAKDTYIKSLADHNHRCFTFNYNGDFYDTYSHAYMEFTINDKYARGAPFIIAIVHDPRIAELDMTNRVVLEASKIYELKIEKTVIKRLPSPFPSNCTIGKMNDFFSLVNIPGGIVLNPLHILVCLKSVVMS</sequence>
<dbReference type="PANTHER" id="PTHR11690:SF248">
    <property type="entry name" value="PICKPOCKET 17, ISOFORM A"/>
    <property type="match status" value="1"/>
</dbReference>
<evidence type="ECO:0000256" key="3">
    <source>
        <dbReference type="ARBA" id="ARBA00022461"/>
    </source>
</evidence>
<dbReference type="Proteomes" id="UP000594262">
    <property type="component" value="Unplaced"/>
</dbReference>
<dbReference type="EnsemblMetazoa" id="CLYHEMT011057.1">
    <property type="protein sequence ID" value="CLYHEMP011057.1"/>
    <property type="gene ID" value="CLYHEMG011057"/>
</dbReference>
<proteinExistence type="inferred from homology"/>
<accession>A0A7M5UK61</accession>
<dbReference type="PANTHER" id="PTHR11690">
    <property type="entry name" value="AMILORIDE-SENSITIVE SODIUM CHANNEL-RELATED"/>
    <property type="match status" value="1"/>
</dbReference>
<evidence type="ECO:0000256" key="5">
    <source>
        <dbReference type="ARBA" id="ARBA00022989"/>
    </source>
</evidence>
<keyword evidence="14" id="KW-1185">Reference proteome</keyword>
<protein>
    <submittedName>
        <fullName evidence="13">Uncharacterized protein</fullName>
    </submittedName>
</protein>
<evidence type="ECO:0000256" key="7">
    <source>
        <dbReference type="ARBA" id="ARBA00023065"/>
    </source>
</evidence>
<evidence type="ECO:0000256" key="11">
    <source>
        <dbReference type="RuleBase" id="RU000679"/>
    </source>
</evidence>
<evidence type="ECO:0000313" key="13">
    <source>
        <dbReference type="EnsemblMetazoa" id="CLYHEMP011057.1"/>
    </source>
</evidence>
<evidence type="ECO:0000256" key="10">
    <source>
        <dbReference type="ARBA" id="ARBA00023303"/>
    </source>
</evidence>
<comment type="similarity">
    <text evidence="11">Belongs to the amiloride-sensitive sodium channel (TC 1.A.6) family.</text>
</comment>
<keyword evidence="6" id="KW-0915">Sodium</keyword>
<keyword evidence="9 11" id="KW-0739">Sodium transport</keyword>
<evidence type="ECO:0000256" key="6">
    <source>
        <dbReference type="ARBA" id="ARBA00023053"/>
    </source>
</evidence>
<dbReference type="RefSeq" id="XP_066915906.1">
    <property type="nucleotide sequence ID" value="XM_067059805.1"/>
</dbReference>
<dbReference type="Pfam" id="PF00858">
    <property type="entry name" value="ASC"/>
    <property type="match status" value="1"/>
</dbReference>
<evidence type="ECO:0000256" key="12">
    <source>
        <dbReference type="SAM" id="Phobius"/>
    </source>
</evidence>
<evidence type="ECO:0000256" key="4">
    <source>
        <dbReference type="ARBA" id="ARBA00022692"/>
    </source>
</evidence>
<dbReference type="GO" id="GO:0005886">
    <property type="term" value="C:plasma membrane"/>
    <property type="evidence" value="ECO:0007669"/>
    <property type="project" value="TreeGrafter"/>
</dbReference>
<keyword evidence="4 11" id="KW-0812">Transmembrane</keyword>
<name>A0A7M5UK61_9CNID</name>
<keyword evidence="8 12" id="KW-0472">Membrane</keyword>
<dbReference type="InterPro" id="IPR001873">
    <property type="entry name" value="ENaC"/>
</dbReference>
<dbReference type="OrthoDB" id="6262926at2759"/>
<evidence type="ECO:0000256" key="8">
    <source>
        <dbReference type="ARBA" id="ARBA00023136"/>
    </source>
</evidence>
<dbReference type="GeneID" id="136803051"/>
<feature type="transmembrane region" description="Helical" evidence="12">
    <location>
        <begin position="102"/>
        <end position="123"/>
    </location>
</feature>
<keyword evidence="3 11" id="KW-0894">Sodium channel</keyword>
<evidence type="ECO:0000313" key="14">
    <source>
        <dbReference type="Proteomes" id="UP000594262"/>
    </source>
</evidence>
<evidence type="ECO:0000256" key="9">
    <source>
        <dbReference type="ARBA" id="ARBA00023201"/>
    </source>
</evidence>
<dbReference type="GO" id="GO:0015280">
    <property type="term" value="F:ligand-gated sodium channel activity"/>
    <property type="evidence" value="ECO:0007669"/>
    <property type="project" value="TreeGrafter"/>
</dbReference>
<dbReference type="AlphaFoldDB" id="A0A7M5UK61"/>